<name>A1ZD32_MICM2</name>
<dbReference type="PANTHER" id="PTHR43065">
    <property type="entry name" value="SENSOR HISTIDINE KINASE"/>
    <property type="match status" value="1"/>
</dbReference>
<dbReference type="InterPro" id="IPR003661">
    <property type="entry name" value="HisK_dim/P_dom"/>
</dbReference>
<dbReference type="InterPro" id="IPR029016">
    <property type="entry name" value="GAF-like_dom_sf"/>
</dbReference>
<keyword evidence="5" id="KW-0812">Transmembrane</keyword>
<feature type="coiled-coil region" evidence="4">
    <location>
        <begin position="302"/>
        <end position="388"/>
    </location>
</feature>
<feature type="transmembrane region" description="Helical" evidence="5">
    <location>
        <begin position="267"/>
        <end position="288"/>
    </location>
</feature>
<dbReference type="OrthoDB" id="9806995at2"/>
<comment type="caution">
    <text evidence="7">The sequence shown here is derived from an EMBL/GenBank/DDBJ whole genome shotgun (WGS) entry which is preliminary data.</text>
</comment>
<evidence type="ECO:0000256" key="4">
    <source>
        <dbReference type="SAM" id="Coils"/>
    </source>
</evidence>
<keyword evidence="4" id="KW-0175">Coiled coil</keyword>
<sequence>MLNMIDIKLFMYFKKISKLVFVWWLAGSLTQVNAQCDCGRIDQLEKLLRNETSTRKRIDVFNELSAQYFATKQKVDIPKARKYANEALSKARESNYKKGKAAALFNKANVNYDVSRGEGADFNTTVGLYDQARVLYEEIGDKQGLARVYEGLGNFYYANAYLTSSNNTNTRKAVEYLEKAEVIREELLKKSNLSEEQKEYERNKIGTTLSKLSEIYSDGLGEDDKALEFHERANQILGENDDNIQAQIGNIYRKRAEEKNRKQNQTLMIVLIGVALLLVLAVGLVVNIGKTQKKNRLLGEQRAKLARTNKMIEEKNELIEAKNQQMESHNQELAELNKKMNRVNKEVELTNFELNEKNEEIKQTAEALKEQSDALENQKLKLEKAYETITLLSQVGQDLTASLDFEKTLNTLQSRVKEMMPVDGFTVSILDAQSNELHVRFAAEFGERKPTFSMSMDDTHHPAVWCVKNNHQIIINQREDLHSQSFYDTSLHESFNSMMYYPMLHEDKVIGAVSVQSRLIAAYTPYYADIFKTLVLYASIAISNAENYRTLNGALNNLKTTQDQLVEAEKMASLGNLVAGVAHEINTPVGIGVTAASRLDSKTKEFSEVYKSGKMKRTDLEKFLQTNQEGTKIILNNLDRAAKLVQGFKQVAVGQSNEEKQKFNLKVYLEDTLIALQPKLKNKPYTLDVDMDDLTIKSYSGAYSQIVTNLVMNSIIHGFKGREEGKISLSVKANGDRVKMVYSDDGNGIAPEIIDKVFDPFVTTNREGGGTGLGMNILYNIVVQQLKGKVDFKTAVNEGVTFVFDLPMNV</sequence>
<dbReference type="SMART" id="SM00065">
    <property type="entry name" value="GAF"/>
    <property type="match status" value="1"/>
</dbReference>
<dbReference type="InterPro" id="IPR011990">
    <property type="entry name" value="TPR-like_helical_dom_sf"/>
</dbReference>
<evidence type="ECO:0000256" key="1">
    <source>
        <dbReference type="ARBA" id="ARBA00000085"/>
    </source>
</evidence>
<evidence type="ECO:0000256" key="2">
    <source>
        <dbReference type="ARBA" id="ARBA00012438"/>
    </source>
</evidence>
<evidence type="ECO:0000313" key="8">
    <source>
        <dbReference type="Proteomes" id="UP000004095"/>
    </source>
</evidence>
<reference evidence="7 8" key="1">
    <citation type="submission" date="2007-01" db="EMBL/GenBank/DDBJ databases">
        <authorList>
            <person name="Haygood M."/>
            <person name="Podell S."/>
            <person name="Anderson C."/>
            <person name="Hopkinson B."/>
            <person name="Roe K."/>
            <person name="Barbeau K."/>
            <person name="Gaasterland T."/>
            <person name="Ferriera S."/>
            <person name="Johnson J."/>
            <person name="Kravitz S."/>
            <person name="Beeson K."/>
            <person name="Sutton G."/>
            <person name="Rogers Y.-H."/>
            <person name="Friedman R."/>
            <person name="Frazier M."/>
            <person name="Venter J.C."/>
        </authorList>
    </citation>
    <scope>NUCLEOTIDE SEQUENCE [LARGE SCALE GENOMIC DNA]</scope>
    <source>
        <strain evidence="7 8">ATCC 23134</strain>
    </source>
</reference>
<dbReference type="InterPro" id="IPR003018">
    <property type="entry name" value="GAF"/>
</dbReference>
<organism evidence="7 8">
    <name type="scientific">Microscilla marina ATCC 23134</name>
    <dbReference type="NCBI Taxonomy" id="313606"/>
    <lineage>
        <taxon>Bacteria</taxon>
        <taxon>Pseudomonadati</taxon>
        <taxon>Bacteroidota</taxon>
        <taxon>Cytophagia</taxon>
        <taxon>Cytophagales</taxon>
        <taxon>Microscillaceae</taxon>
        <taxon>Microscilla</taxon>
    </lineage>
</organism>
<feature type="domain" description="Histidine kinase" evidence="6">
    <location>
        <begin position="580"/>
        <end position="810"/>
    </location>
</feature>
<protein>
    <recommendedName>
        <fullName evidence="2">histidine kinase</fullName>
        <ecNumber evidence="2">2.7.13.3</ecNumber>
    </recommendedName>
</protein>
<dbReference type="Gene3D" id="1.25.40.10">
    <property type="entry name" value="Tetratricopeptide repeat domain"/>
    <property type="match status" value="1"/>
</dbReference>
<dbReference type="SUPFAM" id="SSF55781">
    <property type="entry name" value="GAF domain-like"/>
    <property type="match status" value="1"/>
</dbReference>
<keyword evidence="5" id="KW-1133">Transmembrane helix</keyword>
<keyword evidence="3" id="KW-0597">Phosphoprotein</keyword>
<dbReference type="Gene3D" id="1.10.287.130">
    <property type="match status" value="1"/>
</dbReference>
<dbReference type="CDD" id="cd00082">
    <property type="entry name" value="HisKA"/>
    <property type="match status" value="1"/>
</dbReference>
<dbReference type="eggNOG" id="COG2203">
    <property type="taxonomic scope" value="Bacteria"/>
</dbReference>
<dbReference type="EC" id="2.7.13.3" evidence="2"/>
<dbReference type="GO" id="GO:0000155">
    <property type="term" value="F:phosphorelay sensor kinase activity"/>
    <property type="evidence" value="ECO:0007669"/>
    <property type="project" value="InterPro"/>
</dbReference>
<evidence type="ECO:0000256" key="5">
    <source>
        <dbReference type="SAM" id="Phobius"/>
    </source>
</evidence>
<evidence type="ECO:0000256" key="3">
    <source>
        <dbReference type="ARBA" id="ARBA00022553"/>
    </source>
</evidence>
<dbReference type="SMART" id="SM00387">
    <property type="entry name" value="HATPase_c"/>
    <property type="match status" value="1"/>
</dbReference>
<proteinExistence type="predicted"/>
<dbReference type="PANTHER" id="PTHR43065:SF47">
    <property type="match status" value="1"/>
</dbReference>
<dbReference type="Pfam" id="PF02518">
    <property type="entry name" value="HATPase_c"/>
    <property type="match status" value="1"/>
</dbReference>
<dbReference type="SUPFAM" id="SSF48452">
    <property type="entry name" value="TPR-like"/>
    <property type="match status" value="1"/>
</dbReference>
<dbReference type="InterPro" id="IPR036890">
    <property type="entry name" value="HATPase_C_sf"/>
</dbReference>
<gene>
    <name evidence="7" type="ORF">M23134_05077</name>
</gene>
<dbReference type="InterPro" id="IPR005467">
    <property type="entry name" value="His_kinase_dom"/>
</dbReference>
<dbReference type="Pfam" id="PF13185">
    <property type="entry name" value="GAF_2"/>
    <property type="match status" value="1"/>
</dbReference>
<evidence type="ECO:0000313" key="7">
    <source>
        <dbReference type="EMBL" id="EAY31571.1"/>
    </source>
</evidence>
<dbReference type="Gene3D" id="3.30.565.10">
    <property type="entry name" value="Histidine kinase-like ATPase, C-terminal domain"/>
    <property type="match status" value="1"/>
</dbReference>
<dbReference type="EMBL" id="AAWS01000002">
    <property type="protein sequence ID" value="EAY31571.1"/>
    <property type="molecule type" value="Genomic_DNA"/>
</dbReference>
<keyword evidence="7" id="KW-0418">Kinase</keyword>
<dbReference type="PRINTS" id="PR00344">
    <property type="entry name" value="BCTRLSENSOR"/>
</dbReference>
<accession>A1ZD32</accession>
<keyword evidence="8" id="KW-1185">Reference proteome</keyword>
<dbReference type="InterPro" id="IPR004358">
    <property type="entry name" value="Sig_transdc_His_kin-like_C"/>
</dbReference>
<dbReference type="eggNOG" id="COG4191">
    <property type="taxonomic scope" value="Bacteria"/>
</dbReference>
<dbReference type="InterPro" id="IPR003594">
    <property type="entry name" value="HATPase_dom"/>
</dbReference>
<evidence type="ECO:0000259" key="6">
    <source>
        <dbReference type="PROSITE" id="PS50109"/>
    </source>
</evidence>
<dbReference type="SUPFAM" id="SSF55874">
    <property type="entry name" value="ATPase domain of HSP90 chaperone/DNA topoisomerase II/histidine kinase"/>
    <property type="match status" value="1"/>
</dbReference>
<keyword evidence="5" id="KW-0472">Membrane</keyword>
<dbReference type="AlphaFoldDB" id="A1ZD32"/>
<dbReference type="Gene3D" id="3.30.450.40">
    <property type="match status" value="1"/>
</dbReference>
<comment type="catalytic activity">
    <reaction evidence="1">
        <text>ATP + protein L-histidine = ADP + protein N-phospho-L-histidine.</text>
        <dbReference type="EC" id="2.7.13.3"/>
    </reaction>
</comment>
<dbReference type="PROSITE" id="PS50109">
    <property type="entry name" value="HIS_KIN"/>
    <property type="match status" value="1"/>
</dbReference>
<dbReference type="Proteomes" id="UP000004095">
    <property type="component" value="Unassembled WGS sequence"/>
</dbReference>
<keyword evidence="7" id="KW-0808">Transferase</keyword>